<organism evidence="1 2">
    <name type="scientific">Metabacillus arenae</name>
    <dbReference type="NCBI Taxonomy" id="2771434"/>
    <lineage>
        <taxon>Bacteria</taxon>
        <taxon>Bacillati</taxon>
        <taxon>Bacillota</taxon>
        <taxon>Bacilli</taxon>
        <taxon>Bacillales</taxon>
        <taxon>Bacillaceae</taxon>
        <taxon>Metabacillus</taxon>
    </lineage>
</organism>
<sequence length="45" mass="5143">MNKYFSTKQYSNTNVEKVKRLNAKSGLSYREVIALLAAKYSNKKG</sequence>
<proteinExistence type="predicted"/>
<comment type="caution">
    <text evidence="1">The sequence shown here is derived from an EMBL/GenBank/DDBJ whole genome shotgun (WGS) entry which is preliminary data.</text>
</comment>
<evidence type="ECO:0000313" key="2">
    <source>
        <dbReference type="Proteomes" id="UP000626844"/>
    </source>
</evidence>
<protein>
    <submittedName>
        <fullName evidence="1">Uncharacterized protein</fullName>
    </submittedName>
</protein>
<reference evidence="1" key="1">
    <citation type="submission" date="2020-09" db="EMBL/GenBank/DDBJ databases">
        <title>A novel bacterium of genus Bacillus, isolated from South China Sea.</title>
        <authorList>
            <person name="Huang H."/>
            <person name="Mo K."/>
            <person name="Hu Y."/>
        </authorList>
    </citation>
    <scope>NUCLEOTIDE SEQUENCE</scope>
    <source>
        <strain evidence="1">IB182487</strain>
    </source>
</reference>
<dbReference type="EMBL" id="JACXAI010000020">
    <property type="protein sequence ID" value="MBD1381658.1"/>
    <property type="molecule type" value="Genomic_DNA"/>
</dbReference>
<name>A0A926NJE7_9BACI</name>
<accession>A0A926NJE7</accession>
<evidence type="ECO:0000313" key="1">
    <source>
        <dbReference type="EMBL" id="MBD1381658.1"/>
    </source>
</evidence>
<dbReference type="RefSeq" id="WP_191159250.1">
    <property type="nucleotide sequence ID" value="NZ_JACXAI010000020.1"/>
</dbReference>
<gene>
    <name evidence="1" type="ORF">IC621_15585</name>
</gene>
<keyword evidence="2" id="KW-1185">Reference proteome</keyword>
<dbReference type="AlphaFoldDB" id="A0A926NJE7"/>
<dbReference type="Proteomes" id="UP000626844">
    <property type="component" value="Unassembled WGS sequence"/>
</dbReference>